<dbReference type="EMBL" id="CP117562">
    <property type="protein sequence ID" value="WDB27212.1"/>
    <property type="molecule type" value="Genomic_DNA"/>
</dbReference>
<dbReference type="InterPro" id="IPR036514">
    <property type="entry name" value="SGNH_hydro_sf"/>
</dbReference>
<feature type="domain" description="SGNH hydrolase-type esterase" evidence="1">
    <location>
        <begin position="273"/>
        <end position="456"/>
    </location>
</feature>
<dbReference type="Gene3D" id="3.40.50.1110">
    <property type="entry name" value="SGNH hydrolase"/>
    <property type="match status" value="1"/>
</dbReference>
<organism evidence="2 3">
    <name type="scientific">Escherichia albertii</name>
    <dbReference type="NCBI Taxonomy" id="208962"/>
    <lineage>
        <taxon>Bacteria</taxon>
        <taxon>Pseudomonadati</taxon>
        <taxon>Pseudomonadota</taxon>
        <taxon>Gammaproteobacteria</taxon>
        <taxon>Enterobacterales</taxon>
        <taxon>Enterobacteriaceae</taxon>
        <taxon>Escherichia</taxon>
    </lineage>
</organism>
<reference evidence="2" key="1">
    <citation type="submission" date="2023-02" db="EMBL/GenBank/DDBJ databases">
        <title>Escherichia albertii as a potential enteropathogen in the light of epidemiological and genomic studies.</title>
        <authorList>
            <person name="Leszczynska K."/>
            <person name="Swiecicka I."/>
            <person name="Daniluk T."/>
            <person name="Lebensztejn D."/>
            <person name="Chmielewska S."/>
            <person name="Leszczynska D."/>
            <person name="Gawor J."/>
            <person name="Kliber M."/>
        </authorList>
    </citation>
    <scope>NUCLEOTIDE SEQUENCE</scope>
    <source>
        <strain evidence="2">BIA_7</strain>
    </source>
</reference>
<dbReference type="Proteomes" id="UP001219219">
    <property type="component" value="Chromosome"/>
</dbReference>
<dbReference type="RefSeq" id="WP_273819680.1">
    <property type="nucleotide sequence ID" value="NZ_CP117562.1"/>
</dbReference>
<protein>
    <submittedName>
        <fullName evidence="2">GDSL-type esterase/lipase family protein</fullName>
    </submittedName>
</protein>
<dbReference type="GO" id="GO:0016788">
    <property type="term" value="F:hydrolase activity, acting on ester bonds"/>
    <property type="evidence" value="ECO:0007669"/>
    <property type="project" value="UniProtKB-ARBA"/>
</dbReference>
<dbReference type="InterPro" id="IPR013830">
    <property type="entry name" value="SGNH_hydro"/>
</dbReference>
<evidence type="ECO:0000313" key="2">
    <source>
        <dbReference type="EMBL" id="WDB27212.1"/>
    </source>
</evidence>
<evidence type="ECO:0000259" key="1">
    <source>
        <dbReference type="Pfam" id="PF13472"/>
    </source>
</evidence>
<accession>A0AAX3MDC9</accession>
<sequence length="832" mass="91877">MTVSTEVDHNEYTGNGVTTSFPYTFRIFNKSDLVVQVVDLNENVSVLTLDTDYTVTGAGGYNGGSVVLSEALARGHQISIARELPVTQEMDLRNQGKFFAEVHENAFDKLTMLIQQVRSWFSLALRKPSFVANYYDAQGNYIRNLREPSRAQDAATKNYVDGVSETNQIRTLRTPEPIPALPGIEQRKNKIVAMDDSGNPIMVLPESGSASDVLIELAKPTGASIINTSDNRNIQEWLISLDSAEYRSKNIRNLTLAHYKLRKKIGIKILCQGDSITAGYDVNTSDTIAPEDDDVCVGDNYRHATMTYPKAIKNALPILSGCPVTITVRAKSGYTAYRAYNEPDWQSNPNCDIAFLMYAINDSANTDSQTYDTYMKNMELFIRKLIDWGMGVVLCSPASGGNGEGDPLWQMWGESIRNLASVYGCAYFPAHEIAYNRQYGSIQSDPVHFNSKGYAILGEAMVSMLLGGGLLQGNRPISSEVHTWPGKQSDQVGFYDVYSNLVNVYNQRASTLQGILGGFPINTAAMATFSFYLDAEAAEVDVIGYWDDNQISIVTDGWYAGAVDIYPYSTQRSSLWHNLYAQQSTGRFLRNRHNHKLDTIPKRAANLVGRGWKTIAIFNNLNGTTTGYASIQGITIRPVHVHLSQPVTGIQKGVRESIVVRLPNMIIGNPEDTPSPYTLSSIRLPLPADLHPRTFDNRLNMFDTGIAKLRINSKGGTHGNGYIEAILSKINNDTQFLVTILNYSGSWPVITARQIGRNMTDIYEVDSVGPNQPIRRIRGMGDNLVQDPSESGYWISLSFDWSGVDGGTKNGYYTLELESSAYGSGSAAMVAI</sequence>
<evidence type="ECO:0000313" key="3">
    <source>
        <dbReference type="Proteomes" id="UP001219219"/>
    </source>
</evidence>
<dbReference type="CDD" id="cd00229">
    <property type="entry name" value="SGNH_hydrolase"/>
    <property type="match status" value="1"/>
</dbReference>
<dbReference type="AlphaFoldDB" id="A0AAX3MDC9"/>
<name>A0AAX3MDC9_ESCAL</name>
<dbReference type="SUPFAM" id="SSF52266">
    <property type="entry name" value="SGNH hydrolase"/>
    <property type="match status" value="1"/>
</dbReference>
<proteinExistence type="predicted"/>
<gene>
    <name evidence="2" type="ORF">PS049_12425</name>
</gene>
<dbReference type="Pfam" id="PF13472">
    <property type="entry name" value="Lipase_GDSL_2"/>
    <property type="match status" value="1"/>
</dbReference>